<name>A0A1I1QK35_9GAMM</name>
<feature type="domain" description="Phosphoribosylformylglycinamidine synthase linker" evidence="16">
    <location>
        <begin position="174"/>
        <end position="223"/>
    </location>
</feature>
<dbReference type="GO" id="GO:0004642">
    <property type="term" value="F:phosphoribosylformylglycinamidine synthase activity"/>
    <property type="evidence" value="ECO:0007669"/>
    <property type="project" value="UniProtKB-UniRule"/>
</dbReference>
<evidence type="ECO:0000259" key="15">
    <source>
        <dbReference type="Pfam" id="PF02769"/>
    </source>
</evidence>
<dbReference type="GO" id="GO:0046872">
    <property type="term" value="F:metal ion binding"/>
    <property type="evidence" value="ECO:0007669"/>
    <property type="project" value="UniProtKB-KW"/>
</dbReference>
<dbReference type="Pfam" id="PF02769">
    <property type="entry name" value="AIRS_C"/>
    <property type="match status" value="2"/>
</dbReference>
<feature type="active site" evidence="14">
    <location>
        <position position="1265"/>
    </location>
</feature>
<dbReference type="Pfam" id="PF13507">
    <property type="entry name" value="GATase_5"/>
    <property type="match status" value="1"/>
</dbReference>
<dbReference type="Pfam" id="PF18076">
    <property type="entry name" value="FGAR-AT_N"/>
    <property type="match status" value="1"/>
</dbReference>
<dbReference type="Pfam" id="PF18072">
    <property type="entry name" value="FGAR-AT_linker"/>
    <property type="match status" value="1"/>
</dbReference>
<dbReference type="STRING" id="1123397.SAMN05660831_01103"/>
<dbReference type="Pfam" id="PF22689">
    <property type="entry name" value="FGAR-AT_PurM_N-like"/>
    <property type="match status" value="1"/>
</dbReference>
<gene>
    <name evidence="14" type="primary">purL</name>
    <name evidence="19" type="ORF">SAMN05660831_01103</name>
</gene>
<dbReference type="FunFam" id="3.90.650.10:FF:000002">
    <property type="entry name" value="Phosphoribosylformylglycinamidine synthase"/>
    <property type="match status" value="1"/>
</dbReference>
<evidence type="ECO:0000259" key="17">
    <source>
        <dbReference type="Pfam" id="PF18076"/>
    </source>
</evidence>
<evidence type="ECO:0000256" key="3">
    <source>
        <dbReference type="ARBA" id="ARBA00008608"/>
    </source>
</evidence>
<keyword evidence="20" id="KW-1185">Reference proteome</keyword>
<dbReference type="SUPFAM" id="SSF82697">
    <property type="entry name" value="PurS-like"/>
    <property type="match status" value="1"/>
</dbReference>
<feature type="binding site" evidence="14">
    <location>
        <begin position="309"/>
        <end position="320"/>
    </location>
    <ligand>
        <name>ATP</name>
        <dbReference type="ChEBI" id="CHEBI:30616"/>
    </ligand>
</feature>
<dbReference type="PROSITE" id="PS51273">
    <property type="entry name" value="GATASE_TYPE_1"/>
    <property type="match status" value="1"/>
</dbReference>
<evidence type="ECO:0000256" key="1">
    <source>
        <dbReference type="ARBA" id="ARBA00004496"/>
    </source>
</evidence>
<feature type="binding site" evidence="14">
    <location>
        <position position="889"/>
    </location>
    <ligand>
        <name>ATP</name>
        <dbReference type="ChEBI" id="CHEBI:30616"/>
    </ligand>
</feature>
<dbReference type="RefSeq" id="WP_093427749.1">
    <property type="nucleotide sequence ID" value="NZ_FOMJ01000002.1"/>
</dbReference>
<accession>A0A1I1QK35</accession>
<reference evidence="19 20" key="1">
    <citation type="submission" date="2016-10" db="EMBL/GenBank/DDBJ databases">
        <authorList>
            <person name="de Groot N.N."/>
        </authorList>
    </citation>
    <scope>NUCLEOTIDE SEQUENCE [LARGE SCALE GENOMIC DNA]</scope>
    <source>
        <strain evidence="19 20">HL3</strain>
    </source>
</reference>
<keyword evidence="7 14" id="KW-0547">Nucleotide-binding</keyword>
<dbReference type="GO" id="GO:0005737">
    <property type="term" value="C:cytoplasm"/>
    <property type="evidence" value="ECO:0007669"/>
    <property type="project" value="UniProtKB-SubCell"/>
</dbReference>
<dbReference type="Proteomes" id="UP000198611">
    <property type="component" value="Unassembled WGS sequence"/>
</dbReference>
<keyword evidence="11 14" id="KW-0315">Glutamine amidotransferase</keyword>
<evidence type="ECO:0000256" key="6">
    <source>
        <dbReference type="ARBA" id="ARBA00022723"/>
    </source>
</evidence>
<dbReference type="InterPro" id="IPR040707">
    <property type="entry name" value="FGAR-AT_N"/>
</dbReference>
<feature type="binding site" evidence="14">
    <location>
        <position position="681"/>
    </location>
    <ligand>
        <name>Mg(2+)</name>
        <dbReference type="ChEBI" id="CHEBI:18420"/>
    </ligand>
</feature>
<evidence type="ECO:0000256" key="14">
    <source>
        <dbReference type="HAMAP-Rule" id="MF_00419"/>
    </source>
</evidence>
<keyword evidence="4 14" id="KW-0963">Cytoplasm</keyword>
<evidence type="ECO:0000256" key="7">
    <source>
        <dbReference type="ARBA" id="ARBA00022741"/>
    </source>
</evidence>
<dbReference type="PANTHER" id="PTHR10099:SF1">
    <property type="entry name" value="PHOSPHORIBOSYLFORMYLGLYCINAMIDINE SYNTHASE"/>
    <property type="match status" value="1"/>
</dbReference>
<feature type="domain" description="PurM-like C-terminal" evidence="15">
    <location>
        <begin position="836"/>
        <end position="965"/>
    </location>
</feature>
<keyword evidence="6 14" id="KW-0479">Metal-binding</keyword>
<feature type="domain" description="FGAR-AT PurM N-terminal-like" evidence="18">
    <location>
        <begin position="650"/>
        <end position="809"/>
    </location>
</feature>
<dbReference type="SUPFAM" id="SSF52317">
    <property type="entry name" value="Class I glutamine amidotransferase-like"/>
    <property type="match status" value="1"/>
</dbReference>
<keyword evidence="5 14" id="KW-0436">Ligase</keyword>
<dbReference type="FunFam" id="3.30.1330.10:FF:000002">
    <property type="entry name" value="Phosphoribosylformylglycinamidine synthase"/>
    <property type="match status" value="1"/>
</dbReference>
<proteinExistence type="inferred from homology"/>
<feature type="active site" description="Nucleophile" evidence="14">
    <location>
        <position position="1139"/>
    </location>
</feature>
<evidence type="ECO:0000256" key="12">
    <source>
        <dbReference type="ARBA" id="ARBA00052585"/>
    </source>
</evidence>
<dbReference type="FunFam" id="3.40.50.880:FF:000008">
    <property type="entry name" value="Phosphoribosylformylglycinamidine synthase"/>
    <property type="match status" value="1"/>
</dbReference>
<dbReference type="GO" id="GO:0006189">
    <property type="term" value="P:'de novo' IMP biosynthetic process"/>
    <property type="evidence" value="ECO:0007669"/>
    <property type="project" value="UniProtKB-UniRule"/>
</dbReference>
<dbReference type="InterPro" id="IPR010073">
    <property type="entry name" value="PurL_large"/>
</dbReference>
<evidence type="ECO:0000313" key="20">
    <source>
        <dbReference type="Proteomes" id="UP000198611"/>
    </source>
</evidence>
<dbReference type="InterPro" id="IPR055181">
    <property type="entry name" value="FGAR-AT_PurM_N-like"/>
</dbReference>
<dbReference type="Gene3D" id="3.90.650.10">
    <property type="entry name" value="PurM-like C-terminal domain"/>
    <property type="match status" value="2"/>
</dbReference>
<feature type="binding site" evidence="14">
    <location>
        <position position="887"/>
    </location>
    <ligand>
        <name>Mg(2+)</name>
        <dbReference type="ChEBI" id="CHEBI:18420"/>
    </ligand>
</feature>
<feature type="domain" description="PurM-like C-terminal" evidence="15">
    <location>
        <begin position="434"/>
        <end position="590"/>
    </location>
</feature>
<dbReference type="SUPFAM" id="SSF109736">
    <property type="entry name" value="FGAM synthase PurL, linker domain"/>
    <property type="match status" value="1"/>
</dbReference>
<dbReference type="NCBIfam" id="NF003672">
    <property type="entry name" value="PRK05297.1"/>
    <property type="match status" value="1"/>
</dbReference>
<keyword evidence="10 14" id="KW-0460">Magnesium</keyword>
<dbReference type="PANTHER" id="PTHR10099">
    <property type="entry name" value="PHOSPHORIBOSYLFORMYLGLYCINAMIDINE SYNTHASE"/>
    <property type="match status" value="1"/>
</dbReference>
<keyword evidence="9 14" id="KW-0067">ATP-binding</keyword>
<dbReference type="CDD" id="cd01740">
    <property type="entry name" value="GATase1_FGAR_AT"/>
    <property type="match status" value="1"/>
</dbReference>
<dbReference type="InterPro" id="IPR036921">
    <property type="entry name" value="PurM-like_N_sf"/>
</dbReference>
<evidence type="ECO:0000256" key="10">
    <source>
        <dbReference type="ARBA" id="ARBA00022842"/>
    </source>
</evidence>
<keyword evidence="8 14" id="KW-0658">Purine biosynthesis</keyword>
<organism evidence="19 20">
    <name type="scientific">Thiohalospira halophila DSM 15071</name>
    <dbReference type="NCBI Taxonomy" id="1123397"/>
    <lineage>
        <taxon>Bacteria</taxon>
        <taxon>Pseudomonadati</taxon>
        <taxon>Pseudomonadota</taxon>
        <taxon>Gammaproteobacteria</taxon>
        <taxon>Thiohalospirales</taxon>
        <taxon>Thiohalospiraceae</taxon>
        <taxon>Thiohalospira</taxon>
    </lineage>
</organism>
<protein>
    <recommendedName>
        <fullName evidence="14">Phosphoribosylformylglycinamidine synthase</fullName>
        <shortName evidence="14">FGAM synthase</shortName>
        <shortName evidence="14">FGAMS</shortName>
        <ecNumber evidence="14">6.3.5.3</ecNumber>
    </recommendedName>
    <alternativeName>
        <fullName evidence="14">Formylglycinamide ribonucleotide amidotransferase</fullName>
        <shortName evidence="14">FGAR amidotransferase</shortName>
        <shortName evidence="14">FGAR-AT</shortName>
    </alternativeName>
</protein>
<feature type="active site" evidence="14">
    <location>
        <position position="1263"/>
    </location>
</feature>
<dbReference type="Gene3D" id="1.10.8.750">
    <property type="entry name" value="Phosphoribosylformylglycinamidine synthase, linker domain"/>
    <property type="match status" value="1"/>
</dbReference>
<comment type="function">
    <text evidence="13 14">Phosphoribosylformylglycinamidine synthase involved in the purines biosynthetic pathway. Catalyzes the ATP-dependent conversion of formylglycinamide ribonucleotide (FGAR) and glutamine to yield formylglycinamidine ribonucleotide (FGAM) and glutamate.</text>
</comment>
<dbReference type="FunFam" id="3.30.1330.10:FF:000005">
    <property type="entry name" value="Phosphoribosylformylglycinamidine synthase"/>
    <property type="match status" value="1"/>
</dbReference>
<feature type="binding site" evidence="14">
    <location>
        <position position="680"/>
    </location>
    <ligand>
        <name>ATP</name>
        <dbReference type="ChEBI" id="CHEBI:30616"/>
    </ligand>
</feature>
<dbReference type="InterPro" id="IPR029062">
    <property type="entry name" value="Class_I_gatase-like"/>
</dbReference>
<dbReference type="FunFam" id="3.90.650.10:FF:000005">
    <property type="entry name" value="Phosphoribosylformylglycinamidine synthase"/>
    <property type="match status" value="1"/>
</dbReference>
<comment type="pathway">
    <text evidence="2 14">Purine metabolism; IMP biosynthesis via de novo pathway; 5-amino-1-(5-phospho-D-ribosyl)imidazole from N(2)-formyl-N(1)-(5-phospho-D-ribosyl)glycinamide: step 1/2.</text>
</comment>
<feature type="binding site" evidence="14">
    <location>
        <position position="724"/>
    </location>
    <ligand>
        <name>Mg(2+)</name>
        <dbReference type="ChEBI" id="CHEBI:18420"/>
    </ligand>
</feature>
<evidence type="ECO:0000256" key="9">
    <source>
        <dbReference type="ARBA" id="ARBA00022840"/>
    </source>
</evidence>
<dbReference type="EC" id="6.3.5.3" evidence="14"/>
<evidence type="ECO:0000256" key="11">
    <source>
        <dbReference type="ARBA" id="ARBA00022962"/>
    </source>
</evidence>
<dbReference type="NCBIfam" id="TIGR01735">
    <property type="entry name" value="FGAM_synt"/>
    <property type="match status" value="1"/>
</dbReference>
<evidence type="ECO:0000256" key="13">
    <source>
        <dbReference type="ARBA" id="ARBA00057317"/>
    </source>
</evidence>
<dbReference type="InterPro" id="IPR036676">
    <property type="entry name" value="PurM-like_C_sf"/>
</dbReference>
<dbReference type="UniPathway" id="UPA00074">
    <property type="reaction ID" value="UER00128"/>
</dbReference>
<dbReference type="HAMAP" id="MF_00419">
    <property type="entry name" value="PurL_1"/>
    <property type="match status" value="1"/>
</dbReference>
<dbReference type="CDD" id="cd02203">
    <property type="entry name" value="PurL_repeat1"/>
    <property type="match status" value="1"/>
</dbReference>
<dbReference type="EMBL" id="FOMJ01000002">
    <property type="protein sequence ID" value="SFD19633.1"/>
    <property type="molecule type" value="Genomic_DNA"/>
</dbReference>
<dbReference type="SUPFAM" id="SSF55326">
    <property type="entry name" value="PurM N-terminal domain-like"/>
    <property type="match status" value="2"/>
</dbReference>
<feature type="domain" description="Phosphoribosylformylglycinamidine synthase N-terminal" evidence="17">
    <location>
        <begin position="36"/>
        <end position="140"/>
    </location>
</feature>
<comment type="subcellular location">
    <subcellularLocation>
        <location evidence="1 14">Cytoplasm</location>
    </subcellularLocation>
</comment>
<dbReference type="SMART" id="SM01211">
    <property type="entry name" value="GATase_5"/>
    <property type="match status" value="1"/>
</dbReference>
<sequence>MLTRLGNPALPDHEHRRLFAALQAVIPDLRGLGARHVYFADFEVRPDEAAIQRLDALVADEPGGSTAHEKGTALLVTPRPGTISPWSTRATEIARLCNLHNLRRLERGRLFWLERAGGELDDHMVAAVAGLLHDRMMEVIEPWDPETAGAGLFQDAHPRPLSRVDLLGGGRAALAAADAELGLALADDEMDYLVENFRDLGRNPTDAELMMFAQANSEHCRHKVFNADWVIDGEDQQTTLFSMIRESYKASPDGILSAYKDNSAVMAGHPARRLMADPDGAYRWRDEPADLLMKVETHNHPTAIAPHPGAATGAGGEIRDEAATGRGSRTKAGLSGFTVSDLRIPGKEEPWERDHGRPERIASPLDIMIRGPIGAAAFNNEFGRPNLAGYFRTYEQDAPGPEGVGVRGYHKPVMLAGGMGHIRRELVEKGDIPAGAPLVVLGGPGMPIGLGGGAASSRTGGEADAELDFASVQRGNPEMQRRAQEVIDRCWAQGEASPILSIHDVGAGGLSNALPELVDDAERGGRFELRAIPSDDAGMTPLAIWCNESQERYVLAVAPERLDDFAALCERERCPWAVVGEATDERQLYVGDGHFEEPAVDMPLDLLLGKPPRMRREVHHHPFAKPALKTAEIEPAAALERVLRLPAVGSKSFLITIGDRTITGQVARDQMVGPWQVPVADAAVTLADYSGYTGEAMAVGERSPVAVLHAAASARMAVGEALTNLASAHVERLAGVALSANWMAAVGTPGEDAGLFDAVRAVGAELCPALGVSIPVGKDSLSMRTVWQEGGEEQRVTSPLTLIVSAFSPVADVRRTATPQLRPDIGGDLILVDLGKGANRLGASALAQVHDQVGHHPPDLDDPEALRRFFDAIQGLLHEGRIVAYHDRSDGGLATTLAEMAFAGRCGVEASLDSLGDDPLAVLFAEELGAVLQVRHTDTDEVLSTLREAGLGRMSHVIGQPVAGHQRLVLRHGGRAVIDAERADLQTHWSQVSHAIQSLRDNPDCADQELAAVADDADPGLSPRLTFDPEADPAAPLIGRGARPKVAILRDQGVNGQLEMAAAFDAAGFEPVDVHMSDLLESGRDLAGFDGLAACGGFSHGDVLGAGQGWAKSIRYHERGRKVFEAFFQRGDTFGLGVCNGCQMLASLADLIPGAEGWPRFGQNTSGQFEARLSTVEVLESPSLFLAGMAGSRIPVAVAHGEGRAELDPAGVDGLLGDGRAALRYVDNRGNPTEAYPANPNGSPGGLTGLTTTDGRFTAMMPHPERVWRTAQFSWHPDEWDETGPWLRIFRNARHWVG</sequence>
<dbReference type="OrthoDB" id="9804441at2"/>
<evidence type="ECO:0000256" key="5">
    <source>
        <dbReference type="ARBA" id="ARBA00022598"/>
    </source>
</evidence>
<comment type="subunit">
    <text evidence="14">Monomer.</text>
</comment>
<dbReference type="InterPro" id="IPR041609">
    <property type="entry name" value="PurL_linker"/>
</dbReference>
<evidence type="ECO:0000313" key="19">
    <source>
        <dbReference type="EMBL" id="SFD19633.1"/>
    </source>
</evidence>
<evidence type="ECO:0000259" key="18">
    <source>
        <dbReference type="Pfam" id="PF22689"/>
    </source>
</evidence>
<feature type="binding site" evidence="14">
    <location>
        <position position="720"/>
    </location>
    <ligand>
        <name>Mg(2+)</name>
        <dbReference type="ChEBI" id="CHEBI:18420"/>
    </ligand>
</feature>
<dbReference type="FunFam" id="1.10.8.750:FF:000002">
    <property type="entry name" value="Phosphoribosylformylglycinamidine synthase"/>
    <property type="match status" value="1"/>
</dbReference>
<dbReference type="CDD" id="cd02204">
    <property type="entry name" value="PurL_repeat2"/>
    <property type="match status" value="1"/>
</dbReference>
<dbReference type="Gene3D" id="3.30.1330.10">
    <property type="entry name" value="PurM-like, N-terminal domain"/>
    <property type="match status" value="2"/>
</dbReference>
<evidence type="ECO:0000259" key="16">
    <source>
        <dbReference type="Pfam" id="PF18072"/>
    </source>
</evidence>
<dbReference type="Gene3D" id="3.40.50.880">
    <property type="match status" value="1"/>
</dbReference>
<comment type="similarity">
    <text evidence="3 14">In the N-terminal section; belongs to the FGAMS family.</text>
</comment>
<evidence type="ECO:0000256" key="4">
    <source>
        <dbReference type="ARBA" id="ARBA00022490"/>
    </source>
</evidence>
<comment type="catalytic activity">
    <reaction evidence="12 14">
        <text>N(2)-formyl-N(1)-(5-phospho-beta-D-ribosyl)glycinamide + L-glutamine + ATP + H2O = 2-formamido-N(1)-(5-O-phospho-beta-D-ribosyl)acetamidine + L-glutamate + ADP + phosphate + H(+)</text>
        <dbReference type="Rhea" id="RHEA:17129"/>
        <dbReference type="ChEBI" id="CHEBI:15377"/>
        <dbReference type="ChEBI" id="CHEBI:15378"/>
        <dbReference type="ChEBI" id="CHEBI:29985"/>
        <dbReference type="ChEBI" id="CHEBI:30616"/>
        <dbReference type="ChEBI" id="CHEBI:43474"/>
        <dbReference type="ChEBI" id="CHEBI:58359"/>
        <dbReference type="ChEBI" id="CHEBI:147286"/>
        <dbReference type="ChEBI" id="CHEBI:147287"/>
        <dbReference type="ChEBI" id="CHEBI:456216"/>
        <dbReference type="EC" id="6.3.5.3"/>
    </reaction>
</comment>
<evidence type="ECO:0000256" key="8">
    <source>
        <dbReference type="ARBA" id="ARBA00022755"/>
    </source>
</evidence>
<dbReference type="InterPro" id="IPR036604">
    <property type="entry name" value="PurS-like_sf"/>
</dbReference>
<dbReference type="GO" id="GO:0005524">
    <property type="term" value="F:ATP binding"/>
    <property type="evidence" value="ECO:0007669"/>
    <property type="project" value="UniProtKB-UniRule"/>
</dbReference>
<dbReference type="SUPFAM" id="SSF56042">
    <property type="entry name" value="PurM C-terminal domain-like"/>
    <property type="match status" value="2"/>
</dbReference>
<comment type="caution">
    <text evidence="14">Lacks conserved residue(s) required for the propagation of feature annotation.</text>
</comment>
<evidence type="ECO:0000256" key="2">
    <source>
        <dbReference type="ARBA" id="ARBA00004920"/>
    </source>
</evidence>
<dbReference type="InterPro" id="IPR010918">
    <property type="entry name" value="PurM-like_C_dom"/>
</dbReference>